<feature type="signal peptide" evidence="1">
    <location>
        <begin position="1"/>
        <end position="25"/>
    </location>
</feature>
<accession>A0ABP5BBG0</accession>
<feature type="domain" description="DUF305" evidence="2">
    <location>
        <begin position="55"/>
        <end position="199"/>
    </location>
</feature>
<name>A0ABP5BBG0_9MICO</name>
<dbReference type="EMBL" id="BAAAOF010000008">
    <property type="protein sequence ID" value="GAA1938306.1"/>
    <property type="molecule type" value="Genomic_DNA"/>
</dbReference>
<comment type="caution">
    <text evidence="3">The sequence shown here is derived from an EMBL/GenBank/DDBJ whole genome shotgun (WGS) entry which is preliminary data.</text>
</comment>
<proteinExistence type="predicted"/>
<gene>
    <name evidence="3" type="ORF">GCM10009775_32990</name>
</gene>
<evidence type="ECO:0000259" key="2">
    <source>
        <dbReference type="Pfam" id="PF03713"/>
    </source>
</evidence>
<keyword evidence="1" id="KW-0732">Signal</keyword>
<sequence>MKIPTAATAALTLLAALTLTGCAGATGSGSDSMPGMDHGASSAASAPNTDFNDADVMFAQMMIPHHEQAVEMSDMILAKDGIDEDVITLAEDIKAAQQPEIDQLQEWLDAWGADGDTGAMGDMGHASGMMSENDMTALDSATGAEASRLFLEQMTMHHEGAIDMAQDEVDNGHNPDAIAMAQTIIDTQTAEIATMQELLEGL</sequence>
<dbReference type="PANTHER" id="PTHR36933:SF1">
    <property type="entry name" value="SLL0788 PROTEIN"/>
    <property type="match status" value="1"/>
</dbReference>
<evidence type="ECO:0000256" key="1">
    <source>
        <dbReference type="SAM" id="SignalP"/>
    </source>
</evidence>
<keyword evidence="4" id="KW-1185">Reference proteome</keyword>
<dbReference type="InterPro" id="IPR005183">
    <property type="entry name" value="DUF305_CopM-like"/>
</dbReference>
<evidence type="ECO:0000313" key="4">
    <source>
        <dbReference type="Proteomes" id="UP001501343"/>
    </source>
</evidence>
<dbReference type="PANTHER" id="PTHR36933">
    <property type="entry name" value="SLL0788 PROTEIN"/>
    <property type="match status" value="1"/>
</dbReference>
<dbReference type="Gene3D" id="1.20.1260.10">
    <property type="match status" value="1"/>
</dbReference>
<reference evidence="4" key="1">
    <citation type="journal article" date="2019" name="Int. J. Syst. Evol. Microbiol.">
        <title>The Global Catalogue of Microorganisms (GCM) 10K type strain sequencing project: providing services to taxonomists for standard genome sequencing and annotation.</title>
        <authorList>
            <consortium name="The Broad Institute Genomics Platform"/>
            <consortium name="The Broad Institute Genome Sequencing Center for Infectious Disease"/>
            <person name="Wu L."/>
            <person name="Ma J."/>
        </authorList>
    </citation>
    <scope>NUCLEOTIDE SEQUENCE [LARGE SCALE GENOMIC DNA]</scope>
    <source>
        <strain evidence="4">JCM 14900</strain>
    </source>
</reference>
<feature type="chain" id="PRO_5045746569" evidence="1">
    <location>
        <begin position="26"/>
        <end position="202"/>
    </location>
</feature>
<organism evidence="3 4">
    <name type="scientific">Microbacterium aoyamense</name>
    <dbReference type="NCBI Taxonomy" id="344166"/>
    <lineage>
        <taxon>Bacteria</taxon>
        <taxon>Bacillati</taxon>
        <taxon>Actinomycetota</taxon>
        <taxon>Actinomycetes</taxon>
        <taxon>Micrococcales</taxon>
        <taxon>Microbacteriaceae</taxon>
        <taxon>Microbacterium</taxon>
    </lineage>
</organism>
<dbReference type="RefSeq" id="WP_248152149.1">
    <property type="nucleotide sequence ID" value="NZ_BAAAOF010000008.1"/>
</dbReference>
<dbReference type="Pfam" id="PF03713">
    <property type="entry name" value="DUF305"/>
    <property type="match status" value="1"/>
</dbReference>
<dbReference type="PROSITE" id="PS51257">
    <property type="entry name" value="PROKAR_LIPOPROTEIN"/>
    <property type="match status" value="1"/>
</dbReference>
<dbReference type="Proteomes" id="UP001501343">
    <property type="component" value="Unassembled WGS sequence"/>
</dbReference>
<dbReference type="InterPro" id="IPR012347">
    <property type="entry name" value="Ferritin-like"/>
</dbReference>
<evidence type="ECO:0000313" key="3">
    <source>
        <dbReference type="EMBL" id="GAA1938306.1"/>
    </source>
</evidence>
<protein>
    <submittedName>
        <fullName evidence="3">DUF305 domain-containing protein</fullName>
    </submittedName>
</protein>